<evidence type="ECO:0000256" key="6">
    <source>
        <dbReference type="SAM" id="SignalP"/>
    </source>
</evidence>
<proteinExistence type="predicted"/>
<keyword evidence="4" id="KW-0106">Calcium</keyword>
<comment type="subcellular location">
    <subcellularLocation>
        <location evidence="1">Secreted</location>
    </subcellularLocation>
</comment>
<keyword evidence="8" id="KW-1185">Reference proteome</keyword>
<keyword evidence="3 6" id="KW-0732">Signal</keyword>
<dbReference type="InterPro" id="IPR059100">
    <property type="entry name" value="TSP3_bac"/>
</dbReference>
<evidence type="ECO:0000256" key="1">
    <source>
        <dbReference type="ARBA" id="ARBA00004613"/>
    </source>
</evidence>
<keyword evidence="2" id="KW-0964">Secreted</keyword>
<reference evidence="8" key="1">
    <citation type="journal article" date="2019" name="Int. J. Syst. Evol. Microbiol.">
        <title>The Global Catalogue of Microorganisms (GCM) 10K type strain sequencing project: providing services to taxonomists for standard genome sequencing and annotation.</title>
        <authorList>
            <consortium name="The Broad Institute Genomics Platform"/>
            <consortium name="The Broad Institute Genome Sequencing Center for Infectious Disease"/>
            <person name="Wu L."/>
            <person name="Ma J."/>
        </authorList>
    </citation>
    <scope>NUCLEOTIDE SEQUENCE [LARGE SCALE GENOMIC DNA]</scope>
    <source>
        <strain evidence="8">JCM 18204</strain>
    </source>
</reference>
<gene>
    <name evidence="7" type="ORF">GCM10023307_23140</name>
</gene>
<dbReference type="Proteomes" id="UP001499959">
    <property type="component" value="Unassembled WGS sequence"/>
</dbReference>
<organism evidence="7 8">
    <name type="scientific">Lysobacter hankyongensis</name>
    <dbReference type="NCBI Taxonomy" id="1176535"/>
    <lineage>
        <taxon>Bacteria</taxon>
        <taxon>Pseudomonadati</taxon>
        <taxon>Pseudomonadota</taxon>
        <taxon>Gammaproteobacteria</taxon>
        <taxon>Lysobacterales</taxon>
        <taxon>Lysobacteraceae</taxon>
        <taxon>Lysobacter</taxon>
    </lineage>
</organism>
<dbReference type="Pfam" id="PF18884">
    <property type="entry name" value="TSP3_bac"/>
    <property type="match status" value="1"/>
</dbReference>
<dbReference type="EMBL" id="BAABJE010000010">
    <property type="protein sequence ID" value="GAA4796582.1"/>
    <property type="molecule type" value="Genomic_DNA"/>
</dbReference>
<feature type="signal peptide" evidence="6">
    <location>
        <begin position="1"/>
        <end position="25"/>
    </location>
</feature>
<accession>A0ABP9BN30</accession>
<evidence type="ECO:0000256" key="2">
    <source>
        <dbReference type="ARBA" id="ARBA00022525"/>
    </source>
</evidence>
<protein>
    <submittedName>
        <fullName evidence="7">Uncharacterized protein</fullName>
    </submittedName>
</protein>
<feature type="chain" id="PRO_5045982440" evidence="6">
    <location>
        <begin position="26"/>
        <end position="335"/>
    </location>
</feature>
<comment type="caution">
    <text evidence="7">The sequence shown here is derived from an EMBL/GenBank/DDBJ whole genome shotgun (WGS) entry which is preliminary data.</text>
</comment>
<evidence type="ECO:0000313" key="7">
    <source>
        <dbReference type="EMBL" id="GAA4796582.1"/>
    </source>
</evidence>
<evidence type="ECO:0000256" key="4">
    <source>
        <dbReference type="ARBA" id="ARBA00022837"/>
    </source>
</evidence>
<sequence length="335" mass="35791">MKRALLASAVSLAAIFAGTVSPAFAQDAALRHVRVCDLSACYYAWNVVDSDGDGYSDADEIVAGSDPYDAQSRPTLSLIVDLIGAQLLPTFEFGVGKIIVNPAELQAELEARGGGQDSPLAAFPLGQRKDALTRLGLDTDLLAAHGYQTEFDGLTLVRGNDDKGAPVRRVGGVDIRLISAGDDAGTTKIPDDLKVEYKEDFKDGSTFIKYTDGSSLLISPSGQADYRGPDGKPVKSFYNPDADTGSGEPTEEDIKAWERVRNATIRTMAGWQPISGDPADIRDPNETIMLVDPDYPEQNGQVFDPPQIDKAQGETRPDLPNPVLDGGGCWPKCGT</sequence>
<evidence type="ECO:0000256" key="5">
    <source>
        <dbReference type="SAM" id="MobiDB-lite"/>
    </source>
</evidence>
<feature type="region of interest" description="Disordered" evidence="5">
    <location>
        <begin position="219"/>
        <end position="251"/>
    </location>
</feature>
<name>A0ABP9BN30_9GAMM</name>
<feature type="region of interest" description="Disordered" evidence="5">
    <location>
        <begin position="297"/>
        <end position="335"/>
    </location>
</feature>
<evidence type="ECO:0000313" key="8">
    <source>
        <dbReference type="Proteomes" id="UP001499959"/>
    </source>
</evidence>
<evidence type="ECO:0000256" key="3">
    <source>
        <dbReference type="ARBA" id="ARBA00022729"/>
    </source>
</evidence>